<evidence type="ECO:0000313" key="2">
    <source>
        <dbReference type="Proteomes" id="UP000499080"/>
    </source>
</evidence>
<reference evidence="1 2" key="1">
    <citation type="journal article" date="2019" name="Sci. Rep.">
        <title>Orb-weaving spider Araneus ventricosus genome elucidates the spidroin gene catalogue.</title>
        <authorList>
            <person name="Kono N."/>
            <person name="Nakamura H."/>
            <person name="Ohtoshi R."/>
            <person name="Moran D.A.P."/>
            <person name="Shinohara A."/>
            <person name="Yoshida Y."/>
            <person name="Fujiwara M."/>
            <person name="Mori M."/>
            <person name="Tomita M."/>
            <person name="Arakawa K."/>
        </authorList>
    </citation>
    <scope>NUCLEOTIDE SEQUENCE [LARGE SCALE GENOMIC DNA]</scope>
</reference>
<dbReference type="AlphaFoldDB" id="A0A4Y2V4K3"/>
<dbReference type="EMBL" id="BGPR01042807">
    <property type="protein sequence ID" value="GBO19334.1"/>
    <property type="molecule type" value="Genomic_DNA"/>
</dbReference>
<proteinExistence type="predicted"/>
<keyword evidence="2" id="KW-1185">Reference proteome</keyword>
<gene>
    <name evidence="1" type="ORF">AVEN_124578_1</name>
</gene>
<dbReference type="Proteomes" id="UP000499080">
    <property type="component" value="Unassembled WGS sequence"/>
</dbReference>
<sequence length="123" mass="14140">MAAPARSEIPNRSNVLTAAKTFVTTGSPVSTQPASGTGTRAVFCHYRCDCEEDSMKYHFRIMEVWEDKVFFHHKVEELLDYFPRSVLPVEFGGDLQVDTMKEWVRKANKDHHENTINGQPNFY</sequence>
<evidence type="ECO:0000313" key="1">
    <source>
        <dbReference type="EMBL" id="GBO19334.1"/>
    </source>
</evidence>
<evidence type="ECO:0008006" key="3">
    <source>
        <dbReference type="Google" id="ProtNLM"/>
    </source>
</evidence>
<organism evidence="1 2">
    <name type="scientific">Araneus ventricosus</name>
    <name type="common">Orbweaver spider</name>
    <name type="synonym">Epeira ventricosa</name>
    <dbReference type="NCBI Taxonomy" id="182803"/>
    <lineage>
        <taxon>Eukaryota</taxon>
        <taxon>Metazoa</taxon>
        <taxon>Ecdysozoa</taxon>
        <taxon>Arthropoda</taxon>
        <taxon>Chelicerata</taxon>
        <taxon>Arachnida</taxon>
        <taxon>Araneae</taxon>
        <taxon>Araneomorphae</taxon>
        <taxon>Entelegynae</taxon>
        <taxon>Araneoidea</taxon>
        <taxon>Araneidae</taxon>
        <taxon>Araneus</taxon>
    </lineage>
</organism>
<comment type="caution">
    <text evidence="1">The sequence shown here is derived from an EMBL/GenBank/DDBJ whole genome shotgun (WGS) entry which is preliminary data.</text>
</comment>
<dbReference type="InterPro" id="IPR036865">
    <property type="entry name" value="CRAL-TRIO_dom_sf"/>
</dbReference>
<name>A0A4Y2V4K3_ARAVE</name>
<accession>A0A4Y2V4K3</accession>
<protein>
    <recommendedName>
        <fullName evidence="3">CRAL-TRIO domain-containing protein</fullName>
    </recommendedName>
</protein>
<dbReference type="Gene3D" id="3.40.525.10">
    <property type="entry name" value="CRAL-TRIO lipid binding domain"/>
    <property type="match status" value="1"/>
</dbReference>
<dbReference type="SUPFAM" id="SSF52087">
    <property type="entry name" value="CRAL/TRIO domain"/>
    <property type="match status" value="1"/>
</dbReference>